<keyword evidence="2" id="KW-1185">Reference proteome</keyword>
<comment type="caution">
    <text evidence="1">The sequence shown here is derived from an EMBL/GenBank/DDBJ whole genome shotgun (WGS) entry which is preliminary data.</text>
</comment>
<name>A0ACC1MAH6_9FUNG</name>
<sequence length="147" mass="15853">MGQPGSKAVRRTTTAVGSGSGLRLPRTPQGATTAAPKTREEILHESSSEASEEDSKDSQLEANLKHFLSPRQHTTTMAGMAPAADNANVQALRQRQARGDLMRVESQLITKMLHELKQGAAVERVADDYKLDVGTVRSLQAFLCPVS</sequence>
<dbReference type="Proteomes" id="UP001139981">
    <property type="component" value="Unassembled WGS sequence"/>
</dbReference>
<protein>
    <submittedName>
        <fullName evidence="1">Uncharacterized protein</fullName>
    </submittedName>
</protein>
<reference evidence="1" key="1">
    <citation type="submission" date="2022-07" db="EMBL/GenBank/DDBJ databases">
        <title>Phylogenomic reconstructions and comparative analyses of Kickxellomycotina fungi.</title>
        <authorList>
            <person name="Reynolds N.K."/>
            <person name="Stajich J.E."/>
            <person name="Barry K."/>
            <person name="Grigoriev I.V."/>
            <person name="Crous P."/>
            <person name="Smith M.E."/>
        </authorList>
    </citation>
    <scope>NUCLEOTIDE SEQUENCE</scope>
    <source>
        <strain evidence="1">CBS 190363</strain>
    </source>
</reference>
<proteinExistence type="predicted"/>
<gene>
    <name evidence="1" type="ORF">IWW38_000631</name>
</gene>
<dbReference type="EMBL" id="JANBVB010000009">
    <property type="protein sequence ID" value="KAJ2900211.1"/>
    <property type="molecule type" value="Genomic_DNA"/>
</dbReference>
<evidence type="ECO:0000313" key="1">
    <source>
        <dbReference type="EMBL" id="KAJ2900211.1"/>
    </source>
</evidence>
<accession>A0ACC1MAH6</accession>
<evidence type="ECO:0000313" key="2">
    <source>
        <dbReference type="Proteomes" id="UP001139981"/>
    </source>
</evidence>
<organism evidence="1 2">
    <name type="scientific">Coemansia aciculifera</name>
    <dbReference type="NCBI Taxonomy" id="417176"/>
    <lineage>
        <taxon>Eukaryota</taxon>
        <taxon>Fungi</taxon>
        <taxon>Fungi incertae sedis</taxon>
        <taxon>Zoopagomycota</taxon>
        <taxon>Kickxellomycotina</taxon>
        <taxon>Kickxellomycetes</taxon>
        <taxon>Kickxellales</taxon>
        <taxon>Kickxellaceae</taxon>
        <taxon>Coemansia</taxon>
    </lineage>
</organism>